<dbReference type="Pfam" id="PF01408">
    <property type="entry name" value="GFO_IDH_MocA"/>
    <property type="match status" value="1"/>
</dbReference>
<evidence type="ECO:0000313" key="7">
    <source>
        <dbReference type="EMBL" id="CAK7227914.1"/>
    </source>
</evidence>
<keyword evidence="2" id="KW-0560">Oxidoreductase</keyword>
<name>A0ABP0C7E5_9PEZI</name>
<dbReference type="SUPFAM" id="SSF55347">
    <property type="entry name" value="Glyceraldehyde-3-phosphate dehydrogenase-like, C-terminal domain"/>
    <property type="match status" value="1"/>
</dbReference>
<comment type="catalytic activity">
    <reaction evidence="5">
        <text>D-xylose + NADP(+) = D-xylono-1,5-lactone + NADPH + H(+)</text>
        <dbReference type="Rhea" id="RHEA:22000"/>
        <dbReference type="ChEBI" id="CHEBI:15378"/>
        <dbReference type="ChEBI" id="CHEBI:15867"/>
        <dbReference type="ChEBI" id="CHEBI:53455"/>
        <dbReference type="ChEBI" id="CHEBI:57783"/>
        <dbReference type="ChEBI" id="CHEBI:58349"/>
        <dbReference type="EC" id="1.1.1.179"/>
    </reaction>
</comment>
<dbReference type="PANTHER" id="PTHR22604:SF105">
    <property type="entry name" value="TRANS-1,2-DIHYDROBENZENE-1,2-DIOL DEHYDROGENASE"/>
    <property type="match status" value="1"/>
</dbReference>
<dbReference type="Gene3D" id="3.30.360.10">
    <property type="entry name" value="Dihydrodipicolinate Reductase, domain 2"/>
    <property type="match status" value="1"/>
</dbReference>
<comment type="caution">
    <text evidence="7">The sequence shown here is derived from an EMBL/GenBank/DDBJ whole genome shotgun (WGS) entry which is preliminary data.</text>
</comment>
<evidence type="ECO:0000256" key="4">
    <source>
        <dbReference type="ARBA" id="ARBA00042988"/>
    </source>
</evidence>
<evidence type="ECO:0000256" key="3">
    <source>
        <dbReference type="ARBA" id="ARBA00038984"/>
    </source>
</evidence>
<dbReference type="PANTHER" id="PTHR22604">
    <property type="entry name" value="OXIDOREDUCTASES"/>
    <property type="match status" value="1"/>
</dbReference>
<evidence type="ECO:0000256" key="2">
    <source>
        <dbReference type="ARBA" id="ARBA00023002"/>
    </source>
</evidence>
<sequence length="382" mass="41469">MSAPGTTPASSEDPLGRPLRWGIIATGLVASWFVTDLCLNRPDGRAGHVIQAVGSSSLEKSQNFVATHITANDTEGRHVGVKAYGSYADVYADPDVDIVYIATPHAMHRQNCLDAIAAGKHILCEKAFTINAREAREVFDAAKAKGVFVMEGVWTRFFPVTRTLQRLLHEEHVIGDVHRVFCDFAMKKPMATLSPTDSSRLVNRSLGAGTLLDIGIYSLMWGLLTLDSGVGEAARTPQVLASQNIVNGIDWATSMILTYPAPSDGTKPAQQAILTSSSLIKTPASFCRIEGSSGYIVVDGFAASVPASFTVYDTTTPETKSQKYEFERPGKGFYWEADAIAHNIAAGKTENELMPWAETLRVMNLLDEVRRQGGATFPQDEQ</sequence>
<evidence type="ECO:0000259" key="6">
    <source>
        <dbReference type="Pfam" id="PF01408"/>
    </source>
</evidence>
<dbReference type="Gene3D" id="3.40.50.720">
    <property type="entry name" value="NAD(P)-binding Rossmann-like Domain"/>
    <property type="match status" value="1"/>
</dbReference>
<keyword evidence="8" id="KW-1185">Reference proteome</keyword>
<dbReference type="InterPro" id="IPR050984">
    <property type="entry name" value="Gfo/Idh/MocA_domain"/>
</dbReference>
<gene>
    <name evidence="7" type="ORF">SBRCBS47491_006727</name>
</gene>
<proteinExistence type="inferred from homology"/>
<evidence type="ECO:0000256" key="5">
    <source>
        <dbReference type="ARBA" id="ARBA00049233"/>
    </source>
</evidence>
<comment type="similarity">
    <text evidence="1">Belongs to the Gfo/Idh/MocA family.</text>
</comment>
<dbReference type="EMBL" id="CAWUHC010000069">
    <property type="protein sequence ID" value="CAK7227914.1"/>
    <property type="molecule type" value="Genomic_DNA"/>
</dbReference>
<dbReference type="InterPro" id="IPR000683">
    <property type="entry name" value="Gfo/Idh/MocA-like_OxRdtase_N"/>
</dbReference>
<reference evidence="7 8" key="1">
    <citation type="submission" date="2024-01" db="EMBL/GenBank/DDBJ databases">
        <authorList>
            <person name="Allen C."/>
            <person name="Tagirdzhanova G."/>
        </authorList>
    </citation>
    <scope>NUCLEOTIDE SEQUENCE [LARGE SCALE GENOMIC DNA]</scope>
</reference>
<organism evidence="7 8">
    <name type="scientific">Sporothrix bragantina</name>
    <dbReference type="NCBI Taxonomy" id="671064"/>
    <lineage>
        <taxon>Eukaryota</taxon>
        <taxon>Fungi</taxon>
        <taxon>Dikarya</taxon>
        <taxon>Ascomycota</taxon>
        <taxon>Pezizomycotina</taxon>
        <taxon>Sordariomycetes</taxon>
        <taxon>Sordariomycetidae</taxon>
        <taxon>Ophiostomatales</taxon>
        <taxon>Ophiostomataceae</taxon>
        <taxon>Sporothrix</taxon>
    </lineage>
</organism>
<accession>A0ABP0C7E5</accession>
<dbReference type="Proteomes" id="UP001642406">
    <property type="component" value="Unassembled WGS sequence"/>
</dbReference>
<feature type="domain" description="Gfo/Idh/MocA-like oxidoreductase N-terminal" evidence="6">
    <location>
        <begin position="20"/>
        <end position="152"/>
    </location>
</feature>
<dbReference type="SUPFAM" id="SSF51735">
    <property type="entry name" value="NAD(P)-binding Rossmann-fold domains"/>
    <property type="match status" value="1"/>
</dbReference>
<evidence type="ECO:0000313" key="8">
    <source>
        <dbReference type="Proteomes" id="UP001642406"/>
    </source>
</evidence>
<dbReference type="EC" id="1.1.1.179" evidence="3"/>
<protein>
    <recommendedName>
        <fullName evidence="3">D-xylose 1-dehydrogenase (NADP(+), D-xylono-1,5-lactone-forming)</fullName>
        <ecNumber evidence="3">1.1.1.179</ecNumber>
    </recommendedName>
    <alternativeName>
        <fullName evidence="4">D-xylose-NADP dehydrogenase</fullName>
    </alternativeName>
</protein>
<evidence type="ECO:0000256" key="1">
    <source>
        <dbReference type="ARBA" id="ARBA00010928"/>
    </source>
</evidence>
<dbReference type="InterPro" id="IPR036291">
    <property type="entry name" value="NAD(P)-bd_dom_sf"/>
</dbReference>